<accession>A0A644TVA6</accession>
<organism evidence="2">
    <name type="scientific">bioreactor metagenome</name>
    <dbReference type="NCBI Taxonomy" id="1076179"/>
    <lineage>
        <taxon>unclassified sequences</taxon>
        <taxon>metagenomes</taxon>
        <taxon>ecological metagenomes</taxon>
    </lineage>
</organism>
<dbReference type="AlphaFoldDB" id="A0A644TVA6"/>
<dbReference type="EMBL" id="VSSQ01000055">
    <property type="protein sequence ID" value="MPL70928.1"/>
    <property type="molecule type" value="Genomic_DNA"/>
</dbReference>
<keyword evidence="2" id="KW-0378">Hydrolase</keyword>
<reference evidence="2" key="1">
    <citation type="submission" date="2019-08" db="EMBL/GenBank/DDBJ databases">
        <authorList>
            <person name="Kucharzyk K."/>
            <person name="Murdoch R.W."/>
            <person name="Higgins S."/>
            <person name="Loffler F."/>
        </authorList>
    </citation>
    <scope>NUCLEOTIDE SEQUENCE</scope>
</reference>
<dbReference type="SUPFAM" id="SSF53474">
    <property type="entry name" value="alpha/beta-Hydrolases"/>
    <property type="match status" value="1"/>
</dbReference>
<evidence type="ECO:0000259" key="1">
    <source>
        <dbReference type="Pfam" id="PF00561"/>
    </source>
</evidence>
<feature type="domain" description="AB hydrolase-1" evidence="1">
    <location>
        <begin position="23"/>
        <end position="240"/>
    </location>
</feature>
<dbReference type="EC" id="3.7.1.13" evidence="2"/>
<gene>
    <name evidence="2" type="primary">carC_1</name>
    <name evidence="2" type="ORF">SDC9_16690</name>
</gene>
<dbReference type="GO" id="GO:0018768">
    <property type="term" value="F:2-hydroxy-6-oxo-6-(2'-aminophenyl)hexa-2,4-dienoate hydrolase activity"/>
    <property type="evidence" value="ECO:0007669"/>
    <property type="project" value="UniProtKB-EC"/>
</dbReference>
<proteinExistence type="predicted"/>
<sequence length="258" mass="27898">MTGQRISILGIDIYYVSLGTGFPIVYVHGNTGSSRWFEKVADIPGYRTIALDLPNFGRSGALGAEPDIHRYADCLLAFIKALNLEPPVLVGHSLGGAVAQSLAVRNPEALSAMVLVDSSSPTGLITPRERHPVIEIMRTNRGILAQALAATLPTNKDAGFFEYLIDDAVRMNEKAWIGNAEALSRFDISGLTTSFAKPVLVVQGKADILITEEMARKTAEAYAAGEFRLIENSGHSPIVEVPELFKEILSDFLGRIMG</sequence>
<dbReference type="InterPro" id="IPR029058">
    <property type="entry name" value="AB_hydrolase_fold"/>
</dbReference>
<comment type="caution">
    <text evidence="2">The sequence shown here is derived from an EMBL/GenBank/DDBJ whole genome shotgun (WGS) entry which is preliminary data.</text>
</comment>
<protein>
    <submittedName>
        <fullName evidence="2">2-hydroxy-6-oxo-6-(2'-aminophenyl)hexa-2, 4-dienoic acid hydrolase</fullName>
        <ecNumber evidence="2">3.7.1.13</ecNumber>
    </submittedName>
</protein>
<dbReference type="Gene3D" id="3.40.50.1820">
    <property type="entry name" value="alpha/beta hydrolase"/>
    <property type="match status" value="1"/>
</dbReference>
<dbReference type="InterPro" id="IPR000073">
    <property type="entry name" value="AB_hydrolase_1"/>
</dbReference>
<dbReference type="PANTHER" id="PTHR46438:SF11">
    <property type="entry name" value="LIPASE-RELATED"/>
    <property type="match status" value="1"/>
</dbReference>
<dbReference type="Pfam" id="PF00561">
    <property type="entry name" value="Abhydrolase_1"/>
    <property type="match status" value="1"/>
</dbReference>
<name>A0A644TVA6_9ZZZZ</name>
<evidence type="ECO:0000313" key="2">
    <source>
        <dbReference type="EMBL" id="MPL70928.1"/>
    </source>
</evidence>
<dbReference type="PRINTS" id="PR00111">
    <property type="entry name" value="ABHYDROLASE"/>
</dbReference>
<dbReference type="PANTHER" id="PTHR46438">
    <property type="entry name" value="ALPHA/BETA-HYDROLASES SUPERFAMILY PROTEIN"/>
    <property type="match status" value="1"/>
</dbReference>